<proteinExistence type="predicted"/>
<dbReference type="Proteomes" id="UP001281656">
    <property type="component" value="Unassembled WGS sequence"/>
</dbReference>
<feature type="transmembrane region" description="Helical" evidence="1">
    <location>
        <begin position="67"/>
        <end position="98"/>
    </location>
</feature>
<feature type="transmembrane region" description="Helical" evidence="1">
    <location>
        <begin position="110"/>
        <end position="131"/>
    </location>
</feature>
<name>A0ABU4JQ32_9CLOT</name>
<organism evidence="2 3">
    <name type="scientific">Clostridium tanneri</name>
    <dbReference type="NCBI Taxonomy" id="3037988"/>
    <lineage>
        <taxon>Bacteria</taxon>
        <taxon>Bacillati</taxon>
        <taxon>Bacillota</taxon>
        <taxon>Clostridia</taxon>
        <taxon>Eubacteriales</taxon>
        <taxon>Clostridiaceae</taxon>
        <taxon>Clostridium</taxon>
    </lineage>
</organism>
<dbReference type="RefSeq" id="WP_318796815.1">
    <property type="nucleotide sequence ID" value="NZ_JARUJP010000003.1"/>
</dbReference>
<evidence type="ECO:0000256" key="1">
    <source>
        <dbReference type="SAM" id="Phobius"/>
    </source>
</evidence>
<protein>
    <submittedName>
        <fullName evidence="2">Uncharacterized protein</fullName>
    </submittedName>
</protein>
<sequence length="137" mass="15843">MKRFFSVMTTMSVTMQTIGLYLFFYNKLSGYSSNLVDIVWIGLALAGTLFGILFFKINKEIEKPKNTITIVSVLGIIVFWLMLFGHWVFVLLLIVFAFSLHFYMYRDNKFTIIPVISFVMGIYSIGLYLLMRGITSM</sequence>
<keyword evidence="1" id="KW-1133">Transmembrane helix</keyword>
<evidence type="ECO:0000313" key="3">
    <source>
        <dbReference type="Proteomes" id="UP001281656"/>
    </source>
</evidence>
<evidence type="ECO:0000313" key="2">
    <source>
        <dbReference type="EMBL" id="MDW8800263.1"/>
    </source>
</evidence>
<comment type="caution">
    <text evidence="2">The sequence shown here is derived from an EMBL/GenBank/DDBJ whole genome shotgun (WGS) entry which is preliminary data.</text>
</comment>
<keyword evidence="3" id="KW-1185">Reference proteome</keyword>
<reference evidence="2 3" key="1">
    <citation type="submission" date="2023-04" db="EMBL/GenBank/DDBJ databases">
        <title>Clostridium tannerae sp. nov., isolated from the fecal material of an alpaca.</title>
        <authorList>
            <person name="Miller S."/>
            <person name="Hendry M."/>
            <person name="King J."/>
            <person name="Sankaranarayanan K."/>
            <person name="Lawson P.A."/>
        </authorList>
    </citation>
    <scope>NUCLEOTIDE SEQUENCE [LARGE SCALE GENOMIC DNA]</scope>
    <source>
        <strain evidence="2 3">A1-XYC3</strain>
    </source>
</reference>
<keyword evidence="1" id="KW-0812">Transmembrane</keyword>
<dbReference type="EMBL" id="JARUJP010000003">
    <property type="protein sequence ID" value="MDW8800263.1"/>
    <property type="molecule type" value="Genomic_DNA"/>
</dbReference>
<keyword evidence="1" id="KW-0472">Membrane</keyword>
<feature type="transmembrane region" description="Helical" evidence="1">
    <location>
        <begin position="38"/>
        <end position="55"/>
    </location>
</feature>
<accession>A0ABU4JQ32</accession>
<feature type="transmembrane region" description="Helical" evidence="1">
    <location>
        <begin position="7"/>
        <end position="26"/>
    </location>
</feature>
<gene>
    <name evidence="2" type="ORF">P8V03_03750</name>
</gene>